<name>A0A511FBJ1_9CELL</name>
<dbReference type="AlphaFoldDB" id="A0A511FBJ1"/>
<dbReference type="Proteomes" id="UP000564629">
    <property type="component" value="Unassembled WGS sequence"/>
</dbReference>
<keyword evidence="1" id="KW-1133">Transmembrane helix</keyword>
<keyword evidence="4" id="KW-1185">Reference proteome</keyword>
<protein>
    <submittedName>
        <fullName evidence="2">Uncharacterized protein</fullName>
    </submittedName>
</protein>
<keyword evidence="1" id="KW-0812">Transmembrane</keyword>
<evidence type="ECO:0000313" key="5">
    <source>
        <dbReference type="Proteomes" id="UP000564629"/>
    </source>
</evidence>
<feature type="transmembrane region" description="Helical" evidence="1">
    <location>
        <begin position="15"/>
        <end position="34"/>
    </location>
</feature>
<sequence length="133" mass="14587">MGTDERPAPHPARRYLWWPLGVAVAWLAVVATGVEWPPVLLGLPCVLVMACVLARGPFRSGWLPPLVRVACAIVPLVVVQAQNPRYDRWGLNQGMPGVVTPGEFWSHAARAQLVATLVVELGFLALARRYRSD</sequence>
<gene>
    <name evidence="2" type="ORF">CHO01_10800</name>
    <name evidence="3" type="ORF">HNR08_002308</name>
</gene>
<reference evidence="3 5" key="2">
    <citation type="submission" date="2020-08" db="EMBL/GenBank/DDBJ databases">
        <title>Sequencing the genomes of 1000 actinobacteria strains.</title>
        <authorList>
            <person name="Klenk H.-P."/>
        </authorList>
    </citation>
    <scope>NUCLEOTIDE SEQUENCE [LARGE SCALE GENOMIC DNA]</scope>
    <source>
        <strain evidence="3 5">DSM 9581</strain>
    </source>
</reference>
<feature type="transmembrane region" description="Helical" evidence="1">
    <location>
        <begin position="104"/>
        <end position="127"/>
    </location>
</feature>
<keyword evidence="1" id="KW-0472">Membrane</keyword>
<organism evidence="2 4">
    <name type="scientific">Cellulomonas hominis</name>
    <dbReference type="NCBI Taxonomy" id="156981"/>
    <lineage>
        <taxon>Bacteria</taxon>
        <taxon>Bacillati</taxon>
        <taxon>Actinomycetota</taxon>
        <taxon>Actinomycetes</taxon>
        <taxon>Micrococcales</taxon>
        <taxon>Cellulomonadaceae</taxon>
        <taxon>Cellulomonas</taxon>
    </lineage>
</organism>
<evidence type="ECO:0000313" key="2">
    <source>
        <dbReference type="EMBL" id="GEL45964.1"/>
    </source>
</evidence>
<comment type="caution">
    <text evidence="2">The sequence shown here is derived from an EMBL/GenBank/DDBJ whole genome shotgun (WGS) entry which is preliminary data.</text>
</comment>
<dbReference type="EMBL" id="JACHDN010000001">
    <property type="protein sequence ID" value="MBB5473572.1"/>
    <property type="molecule type" value="Genomic_DNA"/>
</dbReference>
<dbReference type="RefSeq" id="WP_146834732.1">
    <property type="nucleotide sequence ID" value="NZ_BJVQ01000009.1"/>
</dbReference>
<dbReference type="EMBL" id="BJVQ01000009">
    <property type="protein sequence ID" value="GEL45964.1"/>
    <property type="molecule type" value="Genomic_DNA"/>
</dbReference>
<evidence type="ECO:0000256" key="1">
    <source>
        <dbReference type="SAM" id="Phobius"/>
    </source>
</evidence>
<dbReference type="Proteomes" id="UP000321723">
    <property type="component" value="Unassembled WGS sequence"/>
</dbReference>
<accession>A0A511FBJ1</accession>
<reference evidence="2 4" key="1">
    <citation type="submission" date="2019-07" db="EMBL/GenBank/DDBJ databases">
        <title>Whole genome shotgun sequence of Cellulomonas hominis NBRC 16055.</title>
        <authorList>
            <person name="Hosoyama A."/>
            <person name="Uohara A."/>
            <person name="Ohji S."/>
            <person name="Ichikawa N."/>
        </authorList>
    </citation>
    <scope>NUCLEOTIDE SEQUENCE [LARGE SCALE GENOMIC DNA]</scope>
    <source>
        <strain evidence="2 4">NBRC 16055</strain>
    </source>
</reference>
<proteinExistence type="predicted"/>
<evidence type="ECO:0000313" key="4">
    <source>
        <dbReference type="Proteomes" id="UP000321723"/>
    </source>
</evidence>
<evidence type="ECO:0000313" key="3">
    <source>
        <dbReference type="EMBL" id="MBB5473572.1"/>
    </source>
</evidence>
<feature type="transmembrane region" description="Helical" evidence="1">
    <location>
        <begin position="40"/>
        <end position="58"/>
    </location>
</feature>